<dbReference type="AlphaFoldDB" id="X1P3V2"/>
<name>X1P3V2_9ZZZZ</name>
<reference evidence="1" key="1">
    <citation type="journal article" date="2014" name="Front. Microbiol.">
        <title>High frequency of phylogenetically diverse reductive dehalogenase-homologous genes in deep subseafloor sedimentary metagenomes.</title>
        <authorList>
            <person name="Kawai M."/>
            <person name="Futagami T."/>
            <person name="Toyoda A."/>
            <person name="Takaki Y."/>
            <person name="Nishi S."/>
            <person name="Hori S."/>
            <person name="Arai W."/>
            <person name="Tsubouchi T."/>
            <person name="Morono Y."/>
            <person name="Uchiyama I."/>
            <person name="Ito T."/>
            <person name="Fujiyama A."/>
            <person name="Inagaki F."/>
            <person name="Takami H."/>
        </authorList>
    </citation>
    <scope>NUCLEOTIDE SEQUENCE</scope>
    <source>
        <strain evidence="1">Expedition CK06-06</strain>
    </source>
</reference>
<evidence type="ECO:0008006" key="2">
    <source>
        <dbReference type="Google" id="ProtNLM"/>
    </source>
</evidence>
<organism evidence="1">
    <name type="scientific">marine sediment metagenome</name>
    <dbReference type="NCBI Taxonomy" id="412755"/>
    <lineage>
        <taxon>unclassified sequences</taxon>
        <taxon>metagenomes</taxon>
        <taxon>ecological metagenomes</taxon>
    </lineage>
</organism>
<protein>
    <recommendedName>
        <fullName evidence="2">Ribbon-helix-helix protein CopG domain-containing protein</fullName>
    </recommendedName>
</protein>
<proteinExistence type="predicted"/>
<evidence type="ECO:0000313" key="1">
    <source>
        <dbReference type="EMBL" id="GAI33735.1"/>
    </source>
</evidence>
<gene>
    <name evidence="1" type="ORF">S06H3_47347</name>
</gene>
<sequence length="35" mass="4152">MKKRICAYLDDESLTVIEKYQEKYKCSVANLLRKA</sequence>
<feature type="non-terminal residue" evidence="1">
    <location>
        <position position="35"/>
    </location>
</feature>
<accession>X1P3V2</accession>
<comment type="caution">
    <text evidence="1">The sequence shown here is derived from an EMBL/GenBank/DDBJ whole genome shotgun (WGS) entry which is preliminary data.</text>
</comment>
<dbReference type="EMBL" id="BARV01029733">
    <property type="protein sequence ID" value="GAI33735.1"/>
    <property type="molecule type" value="Genomic_DNA"/>
</dbReference>